<dbReference type="EMBL" id="JBHUNF010000001">
    <property type="protein sequence ID" value="MFD2673924.1"/>
    <property type="molecule type" value="Genomic_DNA"/>
</dbReference>
<sequence length="110" mass="12632">MTESAEEERRSRTQRYLIMMAIRTICLILMVFVRGWWLWVVAAVAIFMPWIAVVLANHVSQRRRKPVETPHATAVTVYREPISADAWFRATTTDSTTASENPRAQGSTHE</sequence>
<keyword evidence="1" id="KW-0472">Membrane</keyword>
<evidence type="ECO:0000256" key="1">
    <source>
        <dbReference type="SAM" id="Phobius"/>
    </source>
</evidence>
<protein>
    <submittedName>
        <fullName evidence="2">DUF3099 domain-containing protein</fullName>
    </submittedName>
</protein>
<keyword evidence="1" id="KW-0812">Transmembrane</keyword>
<evidence type="ECO:0000313" key="3">
    <source>
        <dbReference type="Proteomes" id="UP001597453"/>
    </source>
</evidence>
<dbReference type="RefSeq" id="WP_159421329.1">
    <property type="nucleotide sequence ID" value="NZ_JBHUNF010000001.1"/>
</dbReference>
<keyword evidence="1" id="KW-1133">Transmembrane helix</keyword>
<feature type="transmembrane region" description="Helical" evidence="1">
    <location>
        <begin position="39"/>
        <end position="56"/>
    </location>
</feature>
<keyword evidence="3" id="KW-1185">Reference proteome</keyword>
<evidence type="ECO:0000313" key="2">
    <source>
        <dbReference type="EMBL" id="MFD2673924.1"/>
    </source>
</evidence>
<organism evidence="2 3">
    <name type="scientific">Gulosibacter bifidus</name>
    <dbReference type="NCBI Taxonomy" id="272239"/>
    <lineage>
        <taxon>Bacteria</taxon>
        <taxon>Bacillati</taxon>
        <taxon>Actinomycetota</taxon>
        <taxon>Actinomycetes</taxon>
        <taxon>Micrococcales</taxon>
        <taxon>Microbacteriaceae</taxon>
        <taxon>Gulosibacter</taxon>
    </lineage>
</organism>
<reference evidence="3" key="1">
    <citation type="journal article" date="2019" name="Int. J. Syst. Evol. Microbiol.">
        <title>The Global Catalogue of Microorganisms (GCM) 10K type strain sequencing project: providing services to taxonomists for standard genome sequencing and annotation.</title>
        <authorList>
            <consortium name="The Broad Institute Genomics Platform"/>
            <consortium name="The Broad Institute Genome Sequencing Center for Infectious Disease"/>
            <person name="Wu L."/>
            <person name="Ma J."/>
        </authorList>
    </citation>
    <scope>NUCLEOTIDE SEQUENCE [LARGE SCALE GENOMIC DNA]</scope>
    <source>
        <strain evidence="3">TISTR 1511</strain>
    </source>
</reference>
<dbReference type="Proteomes" id="UP001597453">
    <property type="component" value="Unassembled WGS sequence"/>
</dbReference>
<name>A0ABW5RGI6_9MICO</name>
<gene>
    <name evidence="2" type="ORF">ACFSUQ_01195</name>
</gene>
<dbReference type="Pfam" id="PF11298">
    <property type="entry name" value="DUF3099"/>
    <property type="match status" value="1"/>
</dbReference>
<comment type="caution">
    <text evidence="2">The sequence shown here is derived from an EMBL/GenBank/DDBJ whole genome shotgun (WGS) entry which is preliminary data.</text>
</comment>
<feature type="transmembrane region" description="Helical" evidence="1">
    <location>
        <begin position="16"/>
        <end position="33"/>
    </location>
</feature>
<dbReference type="InterPro" id="IPR021449">
    <property type="entry name" value="DUF3099"/>
</dbReference>
<accession>A0ABW5RGI6</accession>
<proteinExistence type="predicted"/>